<feature type="compositionally biased region" description="Basic and acidic residues" evidence="1">
    <location>
        <begin position="281"/>
        <end position="290"/>
    </location>
</feature>
<feature type="compositionally biased region" description="Basic residues" evidence="1">
    <location>
        <begin position="291"/>
        <end position="307"/>
    </location>
</feature>
<dbReference type="AlphaFoldDB" id="A0A9Q0MXW3"/>
<gene>
    <name evidence="2" type="ORF">Bhyg_12224</name>
</gene>
<comment type="caution">
    <text evidence="2">The sequence shown here is derived from an EMBL/GenBank/DDBJ whole genome shotgun (WGS) entry which is preliminary data.</text>
</comment>
<feature type="region of interest" description="Disordered" evidence="1">
    <location>
        <begin position="154"/>
        <end position="514"/>
    </location>
</feature>
<dbReference type="EMBL" id="WJQU01000003">
    <property type="protein sequence ID" value="KAJ6639479.1"/>
    <property type="molecule type" value="Genomic_DNA"/>
</dbReference>
<reference evidence="2" key="1">
    <citation type="submission" date="2022-07" db="EMBL/GenBank/DDBJ databases">
        <authorList>
            <person name="Trinca V."/>
            <person name="Uliana J.V.C."/>
            <person name="Torres T.T."/>
            <person name="Ward R.J."/>
            <person name="Monesi N."/>
        </authorList>
    </citation>
    <scope>NUCLEOTIDE SEQUENCE</scope>
    <source>
        <strain evidence="2">HSMRA1968</strain>
        <tissue evidence="2">Whole embryos</tissue>
    </source>
</reference>
<accession>A0A9Q0MXW3</accession>
<feature type="compositionally biased region" description="Basic and acidic residues" evidence="1">
    <location>
        <begin position="214"/>
        <end position="226"/>
    </location>
</feature>
<feature type="compositionally biased region" description="Low complexity" evidence="1">
    <location>
        <begin position="168"/>
        <end position="183"/>
    </location>
</feature>
<dbReference type="Proteomes" id="UP001151699">
    <property type="component" value="Chromosome X"/>
</dbReference>
<feature type="compositionally biased region" description="Polar residues" evidence="1">
    <location>
        <begin position="468"/>
        <end position="482"/>
    </location>
</feature>
<keyword evidence="3" id="KW-1185">Reference proteome</keyword>
<evidence type="ECO:0000313" key="2">
    <source>
        <dbReference type="EMBL" id="KAJ6639479.1"/>
    </source>
</evidence>
<protein>
    <submittedName>
        <fullName evidence="2">Uncharacterized protein</fullName>
    </submittedName>
</protein>
<feature type="compositionally biased region" description="Basic residues" evidence="1">
    <location>
        <begin position="261"/>
        <end position="275"/>
    </location>
</feature>
<feature type="compositionally biased region" description="Basic and acidic residues" evidence="1">
    <location>
        <begin position="186"/>
        <end position="197"/>
    </location>
</feature>
<proteinExistence type="predicted"/>
<organism evidence="2 3">
    <name type="scientific">Pseudolycoriella hygida</name>
    <dbReference type="NCBI Taxonomy" id="35572"/>
    <lineage>
        <taxon>Eukaryota</taxon>
        <taxon>Metazoa</taxon>
        <taxon>Ecdysozoa</taxon>
        <taxon>Arthropoda</taxon>
        <taxon>Hexapoda</taxon>
        <taxon>Insecta</taxon>
        <taxon>Pterygota</taxon>
        <taxon>Neoptera</taxon>
        <taxon>Endopterygota</taxon>
        <taxon>Diptera</taxon>
        <taxon>Nematocera</taxon>
        <taxon>Sciaroidea</taxon>
        <taxon>Sciaridae</taxon>
        <taxon>Pseudolycoriella</taxon>
    </lineage>
</organism>
<feature type="compositionally biased region" description="Basic and acidic residues" evidence="1">
    <location>
        <begin position="484"/>
        <end position="494"/>
    </location>
</feature>
<feature type="compositionally biased region" description="Low complexity" evidence="1">
    <location>
        <begin position="386"/>
        <end position="406"/>
    </location>
</feature>
<feature type="compositionally biased region" description="Polar residues" evidence="1">
    <location>
        <begin position="322"/>
        <end position="333"/>
    </location>
</feature>
<sequence length="725" mass="83468">MNYSVVKFIEPADGTKLFECVPNLWFTDDEKSRCRWPPKSKKSVTLRAMNRDVPEDDWEAYECELVSEGHATYSIGSKIVREKVSQCYNTSSADEHFCREKFRREHPGLVSKGDQCFENLFADAKVTQSNETKPAKSKDLEVLLDVTSNPLQNITAKKQDVTPHLHSSGRSGSRANSSSGGSSEPNTRRSDSRELSIHSRSRSNDLVSHRSNRQSRDSLNQRETRSRSRSCRSISSSGERQIDGCRSRINLRKSNSSASSKHSRPRSICSKRRRSGSQSRDTSKQRESRSRSRSCHSRLSSRSRRHSGSQSHRSFIQRRSPRSLSFRSGSNSGDRLRNDSQAHLTRHSHSSRRSDPKSQYSSAHCGSHSRSRSFFSQSITGKRQYNSTNVNPSNSTSRSRSTLPLRDSNSSRHVKRQDSYRCRSRSPLHGLQNQSNKEKNTPSKIKSIVSPRTRNRIRVQEMYKRHQQQQASNRPSVRSGVSSHLERERNDRNGRNHQHMSTNRKISSRSLHLNNNNTPLNTLVEELREMKKIVKKIDHQFVESERRLTRLEVTVNKAFIVLGDLSNSFNARILMGNCLPRETEPPKGFRMPRLPIKRLKDLIVLKNDLANIEFYNFLVNHEKQFCAASNSTHTVTMTSYLRRFIDVSLRASLVLKDLKGQLGLTLYHDFYKIYLFLVDVMISGYRITGKIITNKDVHIVLRTVWGRSKQSQNEDANKQRWRQRH</sequence>
<name>A0A9Q0MXW3_9DIPT</name>
<evidence type="ECO:0000313" key="3">
    <source>
        <dbReference type="Proteomes" id="UP001151699"/>
    </source>
</evidence>
<evidence type="ECO:0000256" key="1">
    <source>
        <dbReference type="SAM" id="MobiDB-lite"/>
    </source>
</evidence>
<feature type="compositionally biased region" description="Polar residues" evidence="1">
    <location>
        <begin position="499"/>
        <end position="510"/>
    </location>
</feature>